<keyword evidence="2" id="KW-0597">Phosphoprotein</keyword>
<dbReference type="PROSITE" id="PS50600">
    <property type="entry name" value="ULP_PROTEASE"/>
    <property type="match status" value="1"/>
</dbReference>
<dbReference type="Pfam" id="PF02902">
    <property type="entry name" value="Peptidase_C48"/>
    <property type="match status" value="1"/>
</dbReference>
<evidence type="ECO:0000256" key="1">
    <source>
        <dbReference type="ARBA" id="ARBA00005234"/>
    </source>
</evidence>
<dbReference type="InterPro" id="IPR003653">
    <property type="entry name" value="Peptidase_C48_C"/>
</dbReference>
<name>A0A915PSV9_9BILA</name>
<dbReference type="Gene3D" id="3.30.310.130">
    <property type="entry name" value="Ubiquitin-related"/>
    <property type="match status" value="1"/>
</dbReference>
<evidence type="ECO:0000256" key="3">
    <source>
        <dbReference type="ARBA" id="ARBA00022670"/>
    </source>
</evidence>
<reference evidence="8" key="1">
    <citation type="submission" date="2022-11" db="UniProtKB">
        <authorList>
            <consortium name="WormBaseParasite"/>
        </authorList>
    </citation>
    <scope>IDENTIFICATION</scope>
</reference>
<dbReference type="PANTHER" id="PTHR46896:SF3">
    <property type="entry name" value="FI06413P-RELATED"/>
    <property type="match status" value="1"/>
</dbReference>
<dbReference type="InterPro" id="IPR051947">
    <property type="entry name" value="Sentrin-specific_protease"/>
</dbReference>
<organism evidence="7 8">
    <name type="scientific">Setaria digitata</name>
    <dbReference type="NCBI Taxonomy" id="48799"/>
    <lineage>
        <taxon>Eukaryota</taxon>
        <taxon>Metazoa</taxon>
        <taxon>Ecdysozoa</taxon>
        <taxon>Nematoda</taxon>
        <taxon>Chromadorea</taxon>
        <taxon>Rhabditida</taxon>
        <taxon>Spirurina</taxon>
        <taxon>Spiruromorpha</taxon>
        <taxon>Filarioidea</taxon>
        <taxon>Setariidae</taxon>
        <taxon>Setaria</taxon>
    </lineage>
</organism>
<dbReference type="GO" id="GO:0005737">
    <property type="term" value="C:cytoplasm"/>
    <property type="evidence" value="ECO:0007669"/>
    <property type="project" value="TreeGrafter"/>
</dbReference>
<evidence type="ECO:0000313" key="7">
    <source>
        <dbReference type="Proteomes" id="UP000887581"/>
    </source>
</evidence>
<accession>A0A915PSV9</accession>
<dbReference type="GO" id="GO:0070139">
    <property type="term" value="F:SUMO-specific endopeptidase activity"/>
    <property type="evidence" value="ECO:0007669"/>
    <property type="project" value="TreeGrafter"/>
</dbReference>
<comment type="similarity">
    <text evidence="1">Belongs to the peptidase C48 family.</text>
</comment>
<dbReference type="InterPro" id="IPR038765">
    <property type="entry name" value="Papain-like_cys_pep_sf"/>
</dbReference>
<dbReference type="AlphaFoldDB" id="A0A915PSV9"/>
<feature type="domain" description="Ubiquitin-like protease family profile" evidence="6">
    <location>
        <begin position="436"/>
        <end position="651"/>
    </location>
</feature>
<evidence type="ECO:0000256" key="4">
    <source>
        <dbReference type="ARBA" id="ARBA00022786"/>
    </source>
</evidence>
<sequence>MAGAASECVSIESTYVYFGTLKLRVVRPTLVHINHITINVYDVNNAQRLSIQIASKHICKALLCQSGQHKAIAFLVNRFCAGKIRETLHITTTPEATIGKSVPYFDSESARVCQRYILVDITRCTKDDMELLKRVLRLVEETRLLFKAQSIAQGVLINASAGTFFGDMDENDFTTLMRDIGLSVRQVQETVPNLASRLTDNNTLIASSTNTPSQPSQMFLPSQSHMYVSNRRPLSAEMTKPSDSQQLRGVTCHQSGTPCAVQHRPVTVNIVRVVSPRNSSPFGSTPAAHVESSLRSRIHLDPCIQCFNKLDAELLTKFVKVSQKRNSVIAQPVISSRNTRVVARSPPKNLSVLAHTGIQTRTVKQQLNISEQSLHVKHNEPSTSRCGVSESKMSNQSCKRIVHVIDDDDDEGGPLKLAKGPKLDLLLNYPRDQPTISIHYADVEYLRPNEMLNDTIIEFYLKYIQMELVSPERRPSIFIFNPFFYSRLTQMPPTGSGVIRTISSRAKWIAENYKAVRTWTKNVDIFSADYVLIPIVEDIHWYLAIITYPRFSIVSRVPEVTSDDFIPRRLRKTYIILLDSLADATDMKRKLTVPVLREYLVCEYDDKRKVKDGDTKYFAKELVEKIVPFPVPQQRNYTDCGLFLLKFAECFLLKPPSFITRNDSFRRWYPNFTIRGMRRAILMKLKSACDGEAWRAYEEYSRNRDVNNQSIEDILPKRPAHSRSRRKFSFPASPLPRRRTLSAGDCDVSWSRHFERRRSLPARLFD</sequence>
<evidence type="ECO:0000259" key="6">
    <source>
        <dbReference type="PROSITE" id="PS50600"/>
    </source>
</evidence>
<proteinExistence type="inferred from homology"/>
<evidence type="ECO:0000256" key="5">
    <source>
        <dbReference type="ARBA" id="ARBA00022801"/>
    </source>
</evidence>
<dbReference type="GO" id="GO:0005634">
    <property type="term" value="C:nucleus"/>
    <property type="evidence" value="ECO:0007669"/>
    <property type="project" value="TreeGrafter"/>
</dbReference>
<keyword evidence="7" id="KW-1185">Reference proteome</keyword>
<dbReference type="PANTHER" id="PTHR46896">
    <property type="entry name" value="SENTRIN-SPECIFIC PROTEASE"/>
    <property type="match status" value="1"/>
</dbReference>
<dbReference type="SUPFAM" id="SSF54001">
    <property type="entry name" value="Cysteine proteinases"/>
    <property type="match status" value="1"/>
</dbReference>
<keyword evidence="5" id="KW-0378">Hydrolase</keyword>
<dbReference type="Proteomes" id="UP000887581">
    <property type="component" value="Unplaced"/>
</dbReference>
<keyword evidence="3" id="KW-0645">Protease</keyword>
<dbReference type="GO" id="GO:0016926">
    <property type="term" value="P:protein desumoylation"/>
    <property type="evidence" value="ECO:0007669"/>
    <property type="project" value="TreeGrafter"/>
</dbReference>
<dbReference type="Gene3D" id="1.10.418.20">
    <property type="match status" value="1"/>
</dbReference>
<keyword evidence="4" id="KW-0833">Ubl conjugation pathway</keyword>
<dbReference type="WBParaSite" id="sdigi.contig23.g1934.t1">
    <property type="protein sequence ID" value="sdigi.contig23.g1934.t1"/>
    <property type="gene ID" value="sdigi.contig23.g1934"/>
</dbReference>
<dbReference type="GO" id="GO:0006508">
    <property type="term" value="P:proteolysis"/>
    <property type="evidence" value="ECO:0007669"/>
    <property type="project" value="UniProtKB-KW"/>
</dbReference>
<evidence type="ECO:0000313" key="8">
    <source>
        <dbReference type="WBParaSite" id="sdigi.contig23.g1934.t1"/>
    </source>
</evidence>
<protein>
    <submittedName>
        <fullName evidence="8">Ubiquitin-like protease family profile domain-containing protein</fullName>
    </submittedName>
</protein>
<evidence type="ECO:0000256" key="2">
    <source>
        <dbReference type="ARBA" id="ARBA00022553"/>
    </source>
</evidence>